<dbReference type="Proteomes" id="UP000247346">
    <property type="component" value="Unassembled WGS sequence"/>
</dbReference>
<feature type="transmembrane region" description="Helical" evidence="5">
    <location>
        <begin position="12"/>
        <end position="35"/>
    </location>
</feature>
<evidence type="ECO:0000256" key="4">
    <source>
        <dbReference type="ARBA" id="ARBA00023136"/>
    </source>
</evidence>
<dbReference type="InterPro" id="IPR007593">
    <property type="entry name" value="CD225/Dispanin_fam"/>
</dbReference>
<evidence type="ECO:0008006" key="8">
    <source>
        <dbReference type="Google" id="ProtNLM"/>
    </source>
</evidence>
<accession>A0A2P5YZH5</accession>
<keyword evidence="3 5" id="KW-1133">Transmembrane helix</keyword>
<dbReference type="Pfam" id="PF04505">
    <property type="entry name" value="CD225"/>
    <property type="match status" value="1"/>
</dbReference>
<evidence type="ECO:0000313" key="6">
    <source>
        <dbReference type="EMBL" id="PPU80281.1"/>
    </source>
</evidence>
<protein>
    <recommendedName>
        <fullName evidence="8">CD225/dispanin family protein</fullName>
    </recommendedName>
</protein>
<dbReference type="EMBL" id="MDEK01000021">
    <property type="protein sequence ID" value="PPU80281.1"/>
    <property type="molecule type" value="Genomic_DNA"/>
</dbReference>
<evidence type="ECO:0000256" key="5">
    <source>
        <dbReference type="SAM" id="Phobius"/>
    </source>
</evidence>
<dbReference type="OrthoDB" id="9815705at2"/>
<dbReference type="InterPro" id="IPR051423">
    <property type="entry name" value="CD225/Dispanin"/>
</dbReference>
<dbReference type="GO" id="GO:0016020">
    <property type="term" value="C:membrane"/>
    <property type="evidence" value="ECO:0007669"/>
    <property type="project" value="UniProtKB-SubCell"/>
</dbReference>
<comment type="caution">
    <text evidence="6">The sequence shown here is derived from an EMBL/GenBank/DDBJ whole genome shotgun (WGS) entry which is preliminary data.</text>
</comment>
<sequence length="94" mass="9878">MNTTAPQVSNNLVWAILTTLFCCLPLGIVSIVYAAQVNTKLAAGDVNGARESADKAKKWAIYSVIGAVVALVIYLILIFALGGLGSMMQQSSMS</sequence>
<dbReference type="GeneID" id="93877385"/>
<dbReference type="PANTHER" id="PTHR14948:SF25">
    <property type="entry name" value="DUF4190 DOMAIN-CONTAINING PROTEIN"/>
    <property type="match status" value="1"/>
</dbReference>
<dbReference type="AlphaFoldDB" id="A0A2P5YZH5"/>
<keyword evidence="2 5" id="KW-0812">Transmembrane</keyword>
<dbReference type="RefSeq" id="WP_010341442.1">
    <property type="nucleotide sequence ID" value="NZ_CP132343.1"/>
</dbReference>
<dbReference type="STRING" id="56458.SB85_11040"/>
<evidence type="ECO:0000256" key="2">
    <source>
        <dbReference type="ARBA" id="ARBA00022692"/>
    </source>
</evidence>
<keyword evidence="4 5" id="KW-0472">Membrane</keyword>
<evidence type="ECO:0000313" key="7">
    <source>
        <dbReference type="Proteomes" id="UP000247346"/>
    </source>
</evidence>
<comment type="subcellular location">
    <subcellularLocation>
        <location evidence="1">Membrane</location>
    </subcellularLocation>
</comment>
<gene>
    <name evidence="6" type="ORF">XsacCFBP4641_18955</name>
</gene>
<dbReference type="PANTHER" id="PTHR14948">
    <property type="entry name" value="NG5"/>
    <property type="match status" value="1"/>
</dbReference>
<feature type="transmembrane region" description="Helical" evidence="5">
    <location>
        <begin position="59"/>
        <end position="84"/>
    </location>
</feature>
<proteinExistence type="predicted"/>
<reference evidence="6 7" key="1">
    <citation type="submission" date="2016-08" db="EMBL/GenBank/DDBJ databases">
        <authorList>
            <person name="Seilhamer J.J."/>
        </authorList>
    </citation>
    <scope>NUCLEOTIDE SEQUENCE [LARGE SCALE GENOMIC DNA]</scope>
    <source>
        <strain evidence="6 7">CFBP4641</strain>
    </source>
</reference>
<evidence type="ECO:0000256" key="1">
    <source>
        <dbReference type="ARBA" id="ARBA00004370"/>
    </source>
</evidence>
<evidence type="ECO:0000256" key="3">
    <source>
        <dbReference type="ARBA" id="ARBA00022989"/>
    </source>
</evidence>
<name>A0A2P5YZH5_9XANT</name>
<organism evidence="6 7">
    <name type="scientific">Xanthomonas sacchari</name>
    <dbReference type="NCBI Taxonomy" id="56458"/>
    <lineage>
        <taxon>Bacteria</taxon>
        <taxon>Pseudomonadati</taxon>
        <taxon>Pseudomonadota</taxon>
        <taxon>Gammaproteobacteria</taxon>
        <taxon>Lysobacterales</taxon>
        <taxon>Lysobacteraceae</taxon>
        <taxon>Xanthomonas</taxon>
    </lineage>
</organism>